<sequence length="87" mass="9739">MDSALDHHHSKFPESEWNLAEGWRLPPISMTSTPSTGNTITGSPQPYIPSDQFSNAMHPREHPWMATVKESLAHYLRPADYLPATAP</sequence>
<dbReference type="Proteomes" id="UP000298030">
    <property type="component" value="Unassembled WGS sequence"/>
</dbReference>
<gene>
    <name evidence="2" type="ORF">FA13DRAFT_146260</name>
</gene>
<dbReference type="EMBL" id="QPFP01000118">
    <property type="protein sequence ID" value="TEB21215.1"/>
    <property type="molecule type" value="Genomic_DNA"/>
</dbReference>
<name>A0A4Y7SHA8_COPMI</name>
<protein>
    <submittedName>
        <fullName evidence="2">Uncharacterized protein</fullName>
    </submittedName>
</protein>
<accession>A0A4Y7SHA8</accession>
<comment type="caution">
    <text evidence="2">The sequence shown here is derived from an EMBL/GenBank/DDBJ whole genome shotgun (WGS) entry which is preliminary data.</text>
</comment>
<feature type="compositionally biased region" description="Polar residues" evidence="1">
    <location>
        <begin position="29"/>
        <end position="44"/>
    </location>
</feature>
<evidence type="ECO:0000313" key="3">
    <source>
        <dbReference type="Proteomes" id="UP000298030"/>
    </source>
</evidence>
<evidence type="ECO:0000313" key="2">
    <source>
        <dbReference type="EMBL" id="TEB21215.1"/>
    </source>
</evidence>
<dbReference type="AlphaFoldDB" id="A0A4Y7SHA8"/>
<organism evidence="2 3">
    <name type="scientific">Coprinellus micaceus</name>
    <name type="common">Glistening ink-cap mushroom</name>
    <name type="synonym">Coprinus micaceus</name>
    <dbReference type="NCBI Taxonomy" id="71717"/>
    <lineage>
        <taxon>Eukaryota</taxon>
        <taxon>Fungi</taxon>
        <taxon>Dikarya</taxon>
        <taxon>Basidiomycota</taxon>
        <taxon>Agaricomycotina</taxon>
        <taxon>Agaricomycetes</taxon>
        <taxon>Agaricomycetidae</taxon>
        <taxon>Agaricales</taxon>
        <taxon>Agaricineae</taxon>
        <taxon>Psathyrellaceae</taxon>
        <taxon>Coprinellus</taxon>
    </lineage>
</organism>
<keyword evidence="3" id="KW-1185">Reference proteome</keyword>
<proteinExistence type="predicted"/>
<feature type="region of interest" description="Disordered" evidence="1">
    <location>
        <begin position="28"/>
        <end position="55"/>
    </location>
</feature>
<reference evidence="2 3" key="1">
    <citation type="journal article" date="2019" name="Nat. Ecol. Evol.">
        <title>Megaphylogeny resolves global patterns of mushroom evolution.</title>
        <authorList>
            <person name="Varga T."/>
            <person name="Krizsan K."/>
            <person name="Foldi C."/>
            <person name="Dima B."/>
            <person name="Sanchez-Garcia M."/>
            <person name="Sanchez-Ramirez S."/>
            <person name="Szollosi G.J."/>
            <person name="Szarkandi J.G."/>
            <person name="Papp V."/>
            <person name="Albert L."/>
            <person name="Andreopoulos W."/>
            <person name="Angelini C."/>
            <person name="Antonin V."/>
            <person name="Barry K.W."/>
            <person name="Bougher N.L."/>
            <person name="Buchanan P."/>
            <person name="Buyck B."/>
            <person name="Bense V."/>
            <person name="Catcheside P."/>
            <person name="Chovatia M."/>
            <person name="Cooper J."/>
            <person name="Damon W."/>
            <person name="Desjardin D."/>
            <person name="Finy P."/>
            <person name="Geml J."/>
            <person name="Haridas S."/>
            <person name="Hughes K."/>
            <person name="Justo A."/>
            <person name="Karasinski D."/>
            <person name="Kautmanova I."/>
            <person name="Kiss B."/>
            <person name="Kocsube S."/>
            <person name="Kotiranta H."/>
            <person name="LaButti K.M."/>
            <person name="Lechner B.E."/>
            <person name="Liimatainen K."/>
            <person name="Lipzen A."/>
            <person name="Lukacs Z."/>
            <person name="Mihaltcheva S."/>
            <person name="Morgado L.N."/>
            <person name="Niskanen T."/>
            <person name="Noordeloos M.E."/>
            <person name="Ohm R.A."/>
            <person name="Ortiz-Santana B."/>
            <person name="Ovrebo C."/>
            <person name="Racz N."/>
            <person name="Riley R."/>
            <person name="Savchenko A."/>
            <person name="Shiryaev A."/>
            <person name="Soop K."/>
            <person name="Spirin V."/>
            <person name="Szebenyi C."/>
            <person name="Tomsovsky M."/>
            <person name="Tulloss R.E."/>
            <person name="Uehling J."/>
            <person name="Grigoriev I.V."/>
            <person name="Vagvolgyi C."/>
            <person name="Papp T."/>
            <person name="Martin F.M."/>
            <person name="Miettinen O."/>
            <person name="Hibbett D.S."/>
            <person name="Nagy L.G."/>
        </authorList>
    </citation>
    <scope>NUCLEOTIDE SEQUENCE [LARGE SCALE GENOMIC DNA]</scope>
    <source>
        <strain evidence="2 3">FP101781</strain>
    </source>
</reference>
<evidence type="ECO:0000256" key="1">
    <source>
        <dbReference type="SAM" id="MobiDB-lite"/>
    </source>
</evidence>